<keyword evidence="1" id="KW-0677">Repeat</keyword>
<dbReference type="GO" id="GO:0006952">
    <property type="term" value="P:defense response"/>
    <property type="evidence" value="ECO:0007669"/>
    <property type="project" value="UniProtKB-KW"/>
</dbReference>
<organism evidence="4 5">
    <name type="scientific">Ziziphus jujuba var. spinosa</name>
    <dbReference type="NCBI Taxonomy" id="714518"/>
    <lineage>
        <taxon>Eukaryota</taxon>
        <taxon>Viridiplantae</taxon>
        <taxon>Streptophyta</taxon>
        <taxon>Embryophyta</taxon>
        <taxon>Tracheophyta</taxon>
        <taxon>Spermatophyta</taxon>
        <taxon>Magnoliopsida</taxon>
        <taxon>eudicotyledons</taxon>
        <taxon>Gunneridae</taxon>
        <taxon>Pentapetalae</taxon>
        <taxon>rosids</taxon>
        <taxon>fabids</taxon>
        <taxon>Rosales</taxon>
        <taxon>Rhamnaceae</taxon>
        <taxon>Paliureae</taxon>
        <taxon>Ziziphus</taxon>
    </lineage>
</organism>
<evidence type="ECO:0000256" key="2">
    <source>
        <dbReference type="ARBA" id="ARBA00022821"/>
    </source>
</evidence>
<dbReference type="InterPro" id="IPR032675">
    <property type="entry name" value="LRR_dom_sf"/>
</dbReference>
<evidence type="ECO:0000313" key="4">
    <source>
        <dbReference type="EMBL" id="KAH7527907.1"/>
    </source>
</evidence>
<dbReference type="Proteomes" id="UP000813462">
    <property type="component" value="Unassembled WGS sequence"/>
</dbReference>
<evidence type="ECO:0000259" key="3">
    <source>
        <dbReference type="Pfam" id="PF23598"/>
    </source>
</evidence>
<proteinExistence type="predicted"/>
<keyword evidence="2" id="KW-0611">Plant defense</keyword>
<dbReference type="EMBL" id="JAEACU010000005">
    <property type="protein sequence ID" value="KAH7527907.1"/>
    <property type="molecule type" value="Genomic_DNA"/>
</dbReference>
<gene>
    <name evidence="4" type="ORF">FEM48_Zijuj05G0016100</name>
</gene>
<dbReference type="PANTHER" id="PTHR36766:SF40">
    <property type="entry name" value="DISEASE RESISTANCE PROTEIN RGA3"/>
    <property type="match status" value="1"/>
</dbReference>
<protein>
    <recommendedName>
        <fullName evidence="3">Disease resistance R13L4/SHOC-2-like LRR domain-containing protein</fullName>
    </recommendedName>
</protein>
<evidence type="ECO:0000256" key="1">
    <source>
        <dbReference type="ARBA" id="ARBA00022737"/>
    </source>
</evidence>
<name>A0A978VC18_ZIZJJ</name>
<dbReference type="AlphaFoldDB" id="A0A978VC18"/>
<evidence type="ECO:0000313" key="5">
    <source>
        <dbReference type="Proteomes" id="UP000813462"/>
    </source>
</evidence>
<dbReference type="InterPro" id="IPR055414">
    <property type="entry name" value="LRR_R13L4/SHOC2-like"/>
</dbReference>
<sequence length="143" mass="16744">MKTLCIIGIKKLDISQCDNIKWERFRNLRFLRLDYLPKLDKLPDGLQHLTRLEQLHIWRCNIKTLPEWIGNFKSLKNLGISVCPYLNSLPQALESLHRLETLEIEDCAILFQRCQRETEIDDLKNSTIFSKSFGAATVEEVKL</sequence>
<dbReference type="PANTHER" id="PTHR36766">
    <property type="entry name" value="PLANT BROAD-SPECTRUM MILDEW RESISTANCE PROTEIN RPW8"/>
    <property type="match status" value="1"/>
</dbReference>
<reference evidence="4" key="1">
    <citation type="journal article" date="2021" name="Front. Plant Sci.">
        <title>Chromosome-Scale Genome Assembly for Chinese Sour Jujube and Insights Into Its Genome Evolution and Domestication Signature.</title>
        <authorList>
            <person name="Shen L.-Y."/>
            <person name="Luo H."/>
            <person name="Wang X.-L."/>
            <person name="Wang X.-M."/>
            <person name="Qiu X.-J."/>
            <person name="Liu H."/>
            <person name="Zhou S.-S."/>
            <person name="Jia K.-H."/>
            <person name="Nie S."/>
            <person name="Bao Y.-T."/>
            <person name="Zhang R.-G."/>
            <person name="Yun Q.-Z."/>
            <person name="Chai Y.-H."/>
            <person name="Lu J.-Y."/>
            <person name="Li Y."/>
            <person name="Zhao S.-W."/>
            <person name="Mao J.-F."/>
            <person name="Jia S.-G."/>
            <person name="Mao Y.-M."/>
        </authorList>
    </citation>
    <scope>NUCLEOTIDE SEQUENCE</scope>
    <source>
        <strain evidence="4">AT0</strain>
        <tissue evidence="4">Leaf</tissue>
    </source>
</reference>
<dbReference type="SUPFAM" id="SSF52047">
    <property type="entry name" value="RNI-like"/>
    <property type="match status" value="1"/>
</dbReference>
<accession>A0A978VC18</accession>
<feature type="domain" description="Disease resistance R13L4/SHOC-2-like LRR" evidence="3">
    <location>
        <begin position="21"/>
        <end position="107"/>
    </location>
</feature>
<dbReference type="Pfam" id="PF23598">
    <property type="entry name" value="LRR_14"/>
    <property type="match status" value="1"/>
</dbReference>
<dbReference type="Gene3D" id="3.80.10.10">
    <property type="entry name" value="Ribonuclease Inhibitor"/>
    <property type="match status" value="1"/>
</dbReference>
<comment type="caution">
    <text evidence="4">The sequence shown here is derived from an EMBL/GenBank/DDBJ whole genome shotgun (WGS) entry which is preliminary data.</text>
</comment>